<organism evidence="1 2">
    <name type="scientific">Candidatus Scatocola faecipullorum</name>
    <dbReference type="NCBI Taxonomy" id="2840917"/>
    <lineage>
        <taxon>Bacteria</taxon>
        <taxon>Pseudomonadati</taxon>
        <taxon>Pseudomonadota</taxon>
        <taxon>Alphaproteobacteria</taxon>
        <taxon>Rhodospirillales</taxon>
        <taxon>Rhodospirillaceae</taxon>
        <taxon>Rhodospirillaceae incertae sedis</taxon>
        <taxon>Candidatus Scatocola</taxon>
    </lineage>
</organism>
<dbReference type="AlphaFoldDB" id="A0A9D1M3S2"/>
<evidence type="ECO:0000313" key="1">
    <source>
        <dbReference type="EMBL" id="HIU53058.1"/>
    </source>
</evidence>
<reference evidence="1" key="1">
    <citation type="submission" date="2020-10" db="EMBL/GenBank/DDBJ databases">
        <authorList>
            <person name="Gilroy R."/>
        </authorList>
    </citation>
    <scope>NUCLEOTIDE SEQUENCE</scope>
    <source>
        <strain evidence="1">ChiW3-316</strain>
    </source>
</reference>
<dbReference type="EMBL" id="DVNC01000022">
    <property type="protein sequence ID" value="HIU53058.1"/>
    <property type="molecule type" value="Genomic_DNA"/>
</dbReference>
<evidence type="ECO:0000313" key="2">
    <source>
        <dbReference type="Proteomes" id="UP000824107"/>
    </source>
</evidence>
<proteinExistence type="predicted"/>
<comment type="caution">
    <text evidence="1">The sequence shown here is derived from an EMBL/GenBank/DDBJ whole genome shotgun (WGS) entry which is preliminary data.</text>
</comment>
<dbReference type="Proteomes" id="UP000824107">
    <property type="component" value="Unassembled WGS sequence"/>
</dbReference>
<sequence length="84" mass="9915">MLNIQSVKEIETLCAKIASRNNISFHDAFECLSEEQQAVYDEYMTRQYKNKLNNMFGADWIKKASPVMLYNVSLKNYKKHIYTL</sequence>
<gene>
    <name evidence="1" type="ORF">IAD20_03140</name>
</gene>
<reference evidence="1" key="2">
    <citation type="journal article" date="2021" name="PeerJ">
        <title>Extensive microbial diversity within the chicken gut microbiome revealed by metagenomics and culture.</title>
        <authorList>
            <person name="Gilroy R."/>
            <person name="Ravi A."/>
            <person name="Getino M."/>
            <person name="Pursley I."/>
            <person name="Horton D.L."/>
            <person name="Alikhan N.F."/>
            <person name="Baker D."/>
            <person name="Gharbi K."/>
            <person name="Hall N."/>
            <person name="Watson M."/>
            <person name="Adriaenssens E.M."/>
            <person name="Foster-Nyarko E."/>
            <person name="Jarju S."/>
            <person name="Secka A."/>
            <person name="Antonio M."/>
            <person name="Oren A."/>
            <person name="Chaudhuri R.R."/>
            <person name="La Ragione R."/>
            <person name="Hildebrand F."/>
            <person name="Pallen M.J."/>
        </authorList>
    </citation>
    <scope>NUCLEOTIDE SEQUENCE</scope>
    <source>
        <strain evidence="1">ChiW3-316</strain>
    </source>
</reference>
<protein>
    <submittedName>
        <fullName evidence="1">Uncharacterized protein</fullName>
    </submittedName>
</protein>
<name>A0A9D1M3S2_9PROT</name>
<accession>A0A9D1M3S2</accession>